<dbReference type="CDD" id="cd15039">
    <property type="entry name" value="7tmB3_Methuselah-like"/>
    <property type="match status" value="1"/>
</dbReference>
<evidence type="ECO:0000256" key="9">
    <source>
        <dbReference type="ARBA" id="ARBA00023224"/>
    </source>
</evidence>
<feature type="chain" id="PRO_5014153996" evidence="12">
    <location>
        <begin position="32"/>
        <end position="628"/>
    </location>
</feature>
<evidence type="ECO:0000313" key="14">
    <source>
        <dbReference type="EMBL" id="MBW16327.1"/>
    </source>
</evidence>
<dbReference type="InterPro" id="IPR051384">
    <property type="entry name" value="Mth_GPCR"/>
</dbReference>
<organism evidence="14">
    <name type="scientific">Melanaphis sacchari</name>
    <dbReference type="NCBI Taxonomy" id="742174"/>
    <lineage>
        <taxon>Eukaryota</taxon>
        <taxon>Metazoa</taxon>
        <taxon>Ecdysozoa</taxon>
        <taxon>Arthropoda</taxon>
        <taxon>Hexapoda</taxon>
        <taxon>Insecta</taxon>
        <taxon>Pterygota</taxon>
        <taxon>Neoptera</taxon>
        <taxon>Paraneoptera</taxon>
        <taxon>Hemiptera</taxon>
        <taxon>Sternorrhyncha</taxon>
        <taxon>Aphidomorpha</taxon>
        <taxon>Aphidoidea</taxon>
        <taxon>Aphididae</taxon>
        <taxon>Aphidini</taxon>
        <taxon>Melanaphis</taxon>
    </lineage>
</organism>
<dbReference type="PROSITE" id="PS50261">
    <property type="entry name" value="G_PROTEIN_RECEP_F2_4"/>
    <property type="match status" value="1"/>
</dbReference>
<feature type="signal peptide" evidence="12">
    <location>
        <begin position="1"/>
        <end position="31"/>
    </location>
</feature>
<dbReference type="Gene3D" id="2.170.180.11">
    <property type="entry name" value="Methuselah ectodomain, domain 2"/>
    <property type="match status" value="1"/>
</dbReference>
<keyword evidence="4 12" id="KW-0732">Signal</keyword>
<keyword evidence="9" id="KW-0807">Transducer</keyword>
<evidence type="ECO:0000256" key="11">
    <source>
        <dbReference type="SAM" id="Phobius"/>
    </source>
</evidence>
<evidence type="ECO:0000256" key="7">
    <source>
        <dbReference type="ARBA" id="ARBA00023136"/>
    </source>
</evidence>
<protein>
    <submittedName>
        <fullName evidence="14">Putative G-protein coupled receptor Mth-like 3</fullName>
    </submittedName>
</protein>
<feature type="transmembrane region" description="Helical" evidence="11">
    <location>
        <begin position="432"/>
        <end position="452"/>
    </location>
</feature>
<keyword evidence="8 14" id="KW-0675">Receptor</keyword>
<evidence type="ECO:0000256" key="4">
    <source>
        <dbReference type="ARBA" id="ARBA00022729"/>
    </source>
</evidence>
<keyword evidence="5 11" id="KW-1133">Transmembrane helix</keyword>
<feature type="transmembrane region" description="Helical" evidence="11">
    <location>
        <begin position="483"/>
        <end position="506"/>
    </location>
</feature>
<dbReference type="EMBL" id="GFXV01004522">
    <property type="protein sequence ID" value="MBW16327.1"/>
    <property type="molecule type" value="Transcribed_RNA"/>
</dbReference>
<keyword evidence="7 11" id="KW-0472">Membrane</keyword>
<dbReference type="InterPro" id="IPR000832">
    <property type="entry name" value="GPCR_2_secretin-like"/>
</dbReference>
<dbReference type="GO" id="GO:0008528">
    <property type="term" value="F:G protein-coupled peptide receptor activity"/>
    <property type="evidence" value="ECO:0007669"/>
    <property type="project" value="TreeGrafter"/>
</dbReference>
<comment type="similarity">
    <text evidence="2">Belongs to the G-protein coupled receptor 2 family. Mth subfamily.</text>
</comment>
<dbReference type="InterPro" id="IPR023311">
    <property type="entry name" value="Methusela_ecto_dom_2"/>
</dbReference>
<evidence type="ECO:0000256" key="1">
    <source>
        <dbReference type="ARBA" id="ARBA00004141"/>
    </source>
</evidence>
<accession>A0A2H8TQ57</accession>
<proteinExistence type="inferred from homology"/>
<sequence>MYAVRSCFATAAAVVPLFVVVAVGRWSAADAAVCCDSSAVAGGVASCPNGNRTFYAVETFGGATCGDNRTAVPVRKCCPPDRPYDPEVRFCGGPAPVSGGGDDYRQRMMRRLRDGFRAAADAAAVGYDYEPPRCGAAHVLVDVPAGEVAGLMGEADRSAAGMLPPGYCFDLTPSEELVARTCRPRDQYCDRGGRYTCVNKCCKGDRMIVAEGGCKKSETPFALSAYDTDADGRPAGLSGRTVLPYYARLRCVQRDIVVGGFALTADGSLYRAADGATLPAADYCVEYYAAAAAAGQPATVRPEAFVCASAAAAADTRASWKYFVMLVGFVPSIVCLALTLLVYATLSGLRNVHGYYVMCYVACLLLSFVCLLAIQWTQDSMERQWCELFGYFTLFAFLTTFCWLNVICFDIYWMLRYNNSINKNTSISVRTIIYHIYCWGLSSICVSTGYLFQHSHHETLLKLAPDIGIHNCWFSDNTNTGNIIFFILPVSVMLSVNLILFVLTAIHCSRIKSELNKFKRTDSKTQRFLVDKEKFVMSIKLFLVMGIPWTFEILSKILQNDWFIWHILDEINALQGVMIFIIFVAKRKVITSLRKKFRGSMDHSESTKMNTISGSSQSSCAHKNYNDF</sequence>
<evidence type="ECO:0000259" key="13">
    <source>
        <dbReference type="PROSITE" id="PS50261"/>
    </source>
</evidence>
<dbReference type="PANTHER" id="PTHR47154">
    <property type="entry name" value="G-PROTEIN COUPLED RECEPTOR MTH-RELATED"/>
    <property type="match status" value="1"/>
</dbReference>
<evidence type="ECO:0000256" key="10">
    <source>
        <dbReference type="SAM" id="MobiDB-lite"/>
    </source>
</evidence>
<dbReference type="PANTHER" id="PTHR47154:SF2">
    <property type="entry name" value="G-PROTEIN COUPLED RECEPTOR MTH-RELATED"/>
    <property type="match status" value="1"/>
</dbReference>
<dbReference type="SUPFAM" id="SSF81321">
    <property type="entry name" value="Family A G protein-coupled receptor-like"/>
    <property type="match status" value="1"/>
</dbReference>
<evidence type="ECO:0000256" key="5">
    <source>
        <dbReference type="ARBA" id="ARBA00022989"/>
    </source>
</evidence>
<feature type="transmembrane region" description="Helical" evidence="11">
    <location>
        <begin position="322"/>
        <end position="343"/>
    </location>
</feature>
<name>A0A2H8TQ57_9HEMI</name>
<feature type="compositionally biased region" description="Polar residues" evidence="10">
    <location>
        <begin position="607"/>
        <end position="628"/>
    </location>
</feature>
<keyword evidence="3 11" id="KW-0812">Transmembrane</keyword>
<feature type="transmembrane region" description="Helical" evidence="11">
    <location>
        <begin position="563"/>
        <end position="585"/>
    </location>
</feature>
<dbReference type="GO" id="GO:0005886">
    <property type="term" value="C:plasma membrane"/>
    <property type="evidence" value="ECO:0007669"/>
    <property type="project" value="TreeGrafter"/>
</dbReference>
<feature type="transmembrane region" description="Helical" evidence="11">
    <location>
        <begin position="535"/>
        <end position="551"/>
    </location>
</feature>
<feature type="region of interest" description="Disordered" evidence="10">
    <location>
        <begin position="604"/>
        <end position="628"/>
    </location>
</feature>
<evidence type="ECO:0000256" key="2">
    <source>
        <dbReference type="ARBA" id="ARBA00008979"/>
    </source>
</evidence>
<feature type="transmembrane region" description="Helical" evidence="11">
    <location>
        <begin position="355"/>
        <end position="376"/>
    </location>
</feature>
<dbReference type="InterPro" id="IPR017981">
    <property type="entry name" value="GPCR_2-like_7TM"/>
</dbReference>
<evidence type="ECO:0000256" key="3">
    <source>
        <dbReference type="ARBA" id="ARBA00022692"/>
    </source>
</evidence>
<evidence type="ECO:0000256" key="12">
    <source>
        <dbReference type="SAM" id="SignalP"/>
    </source>
</evidence>
<dbReference type="AlphaFoldDB" id="A0A2H8TQ57"/>
<gene>
    <name evidence="14" type="primary">mthl3_0</name>
</gene>
<reference evidence="14" key="1">
    <citation type="submission" date="2017-10" db="EMBL/GenBank/DDBJ databases">
        <title>Transcriptome Assembly of Sugarcane Aphid Adults.</title>
        <authorList>
            <person name="Scully E.D."/>
            <person name="Palmer N.A."/>
            <person name="Geib S.M."/>
            <person name="Sarath G."/>
            <person name="Sattler S.E."/>
        </authorList>
    </citation>
    <scope>NUCLEOTIDE SEQUENCE</scope>
    <source>
        <tissue evidence="14">Whole body</tissue>
    </source>
</reference>
<feature type="domain" description="G-protein coupled receptors family 2 profile 2" evidence="13">
    <location>
        <begin position="321"/>
        <end position="587"/>
    </location>
</feature>
<feature type="transmembrane region" description="Helical" evidence="11">
    <location>
        <begin position="388"/>
        <end position="412"/>
    </location>
</feature>
<comment type="subcellular location">
    <subcellularLocation>
        <location evidence="1">Membrane</location>
        <topology evidence="1">Multi-pass membrane protein</topology>
    </subcellularLocation>
</comment>
<keyword evidence="6" id="KW-0297">G-protein coupled receptor</keyword>
<dbReference type="OrthoDB" id="8182178at2759"/>
<evidence type="ECO:0000256" key="8">
    <source>
        <dbReference type="ARBA" id="ARBA00023170"/>
    </source>
</evidence>
<evidence type="ECO:0000256" key="6">
    <source>
        <dbReference type="ARBA" id="ARBA00023040"/>
    </source>
</evidence>
<dbReference type="GO" id="GO:0007166">
    <property type="term" value="P:cell surface receptor signaling pathway"/>
    <property type="evidence" value="ECO:0007669"/>
    <property type="project" value="InterPro"/>
</dbReference>
<dbReference type="Gene3D" id="1.20.1070.10">
    <property type="entry name" value="Rhodopsin 7-helix transmembrane proteins"/>
    <property type="match status" value="1"/>
</dbReference>
<dbReference type="Pfam" id="PF00002">
    <property type="entry name" value="7tm_2"/>
    <property type="match status" value="1"/>
</dbReference>